<protein>
    <submittedName>
        <fullName evidence="1">Uncharacterized protein</fullName>
    </submittedName>
</protein>
<reference evidence="1 2" key="1">
    <citation type="journal article" date="2014" name="Virology">
        <title>Supersize me: Cronobacter sakazakii phage GAP32.</title>
        <authorList>
            <person name="Abbasifar R."/>
            <person name="Griffiths M.W."/>
            <person name="Sabour P.M."/>
            <person name="Ackermann H.-W."/>
            <person name="Vandersteegen K."/>
            <person name="Lavigne R."/>
            <person name="Noben J.-P."/>
            <person name="Villa A.A."/>
            <person name="Abbasifar A."/>
            <person name="Nash J.H.E."/>
            <person name="Kropinski A.M."/>
        </authorList>
    </citation>
    <scope>NUCLEOTIDE SEQUENCE [LARGE SCALE GENOMIC DNA]</scope>
    <source>
        <strain evidence="1">GAP-32</strain>
    </source>
</reference>
<dbReference type="GeneID" id="13993873"/>
<name>K4F6L4_9CAUD</name>
<proteinExistence type="predicted"/>
<evidence type="ECO:0000313" key="1">
    <source>
        <dbReference type="EMBL" id="AFC21583.1"/>
    </source>
</evidence>
<dbReference type="EMBL" id="JN882285">
    <property type="protein sequence ID" value="AFC21583.1"/>
    <property type="molecule type" value="Genomic_DNA"/>
</dbReference>
<accession>K4F6L4</accession>
<dbReference type="OrthoDB" id="12530at10239"/>
<dbReference type="Proteomes" id="UP000000457">
    <property type="component" value="Segment"/>
</dbReference>
<gene>
    <name evidence="1" type="ORF">GAP32_133</name>
</gene>
<sequence length="213" mass="25453">MNIVEKYYWIIEHPKYVPFGDTAVIEITPHMVCPETNCVEKLELLNTKLQFWVELLIPFFDEQHKQHCHSHDWELDCGGDTWEEAVENLYKLVLEKYGDYTQEDLDKQREEAMKDFDMDKWVKTVDSMMADNKESSEVVMLPDYEIEHMKFEIGHLEVLQEVLQNKLREPTITMQEYDDVQLELICVDHDLYVMRESVKCGYDVEKYGLRNED</sequence>
<organism evidence="1 2">
    <name type="scientific">Cronobacter phage vB_CsaM_GAP32</name>
    <dbReference type="NCBI Taxonomy" id="1141136"/>
    <lineage>
        <taxon>Viruses</taxon>
        <taxon>Duplodnaviria</taxon>
        <taxon>Heunggongvirae</taxon>
        <taxon>Uroviricota</taxon>
        <taxon>Caudoviricetes</taxon>
        <taxon>Mimasvirus</taxon>
        <taxon>Mimasvirus GAP32</taxon>
    </lineage>
</organism>
<dbReference type="RefSeq" id="YP_006987238.1">
    <property type="nucleotide sequence ID" value="NC_019401.1"/>
</dbReference>
<dbReference type="KEGG" id="vg:13993873"/>
<keyword evidence="2" id="KW-1185">Reference proteome</keyword>
<evidence type="ECO:0000313" key="2">
    <source>
        <dbReference type="Proteomes" id="UP000000457"/>
    </source>
</evidence>